<comment type="function">
    <text evidence="13">Catalyzes the phosphorylation of ribose at O-5 in a reaction requiring ATP and magnesium. The resulting D-ribose-5-phosphate can then be used either for sythesis of nucleotides, histidine, and tryptophan, or as a component of the pentose phosphate pathway.</text>
</comment>
<evidence type="ECO:0000256" key="6">
    <source>
        <dbReference type="ARBA" id="ARBA00022723"/>
    </source>
</evidence>
<comment type="activity regulation">
    <text evidence="13">Activated by a monovalent cation that binds near, but not in, the active site. The most likely occupant of the site in vivo is potassium. Ion binding induces a conformational change that may alter substrate affinity.</text>
</comment>
<feature type="binding site" evidence="13">
    <location>
        <position position="250"/>
    </location>
    <ligand>
        <name>substrate</name>
    </ligand>
</feature>
<dbReference type="NCBIfam" id="TIGR02152">
    <property type="entry name" value="D_ribokin_bact"/>
    <property type="match status" value="1"/>
</dbReference>
<feature type="binding site" evidence="13">
    <location>
        <begin position="37"/>
        <end position="41"/>
    </location>
    <ligand>
        <name>substrate</name>
    </ligand>
</feature>
<keyword evidence="12 13" id="KW-0119">Carbohydrate metabolism</keyword>
<dbReference type="GO" id="GO:0005988">
    <property type="term" value="P:lactose metabolic process"/>
    <property type="evidence" value="ECO:0007669"/>
    <property type="project" value="UniProtKB-KW"/>
</dbReference>
<evidence type="ECO:0000256" key="9">
    <source>
        <dbReference type="ARBA" id="ARBA00022840"/>
    </source>
</evidence>
<keyword evidence="10 13" id="KW-0460">Magnesium</keyword>
<dbReference type="InterPro" id="IPR002139">
    <property type="entry name" value="Ribo/fructo_kinase"/>
</dbReference>
<dbReference type="EC" id="2.7.1.15" evidence="2 13"/>
<evidence type="ECO:0000256" key="12">
    <source>
        <dbReference type="ARBA" id="ARBA00023277"/>
    </source>
</evidence>
<dbReference type="SUPFAM" id="SSF53613">
    <property type="entry name" value="Ribokinase-like"/>
    <property type="match status" value="1"/>
</dbReference>
<comment type="pathway">
    <text evidence="13">Carbohydrate metabolism; D-ribose degradation; D-ribose 5-phosphate from beta-D-ribopyranose: step 2/2.</text>
</comment>
<keyword evidence="9 13" id="KW-0067">ATP-binding</keyword>
<dbReference type="PROSITE" id="PS00584">
    <property type="entry name" value="PFKB_KINASES_2"/>
    <property type="match status" value="1"/>
</dbReference>
<dbReference type="OrthoDB" id="9775849at2"/>
<evidence type="ECO:0000256" key="2">
    <source>
        <dbReference type="ARBA" id="ARBA00012035"/>
    </source>
</evidence>
<keyword evidence="7 13" id="KW-0547">Nucleotide-binding</keyword>
<evidence type="ECO:0000313" key="17">
    <source>
        <dbReference type="Proteomes" id="UP000196365"/>
    </source>
</evidence>
<comment type="subunit">
    <text evidence="13">Homodimer.</text>
</comment>
<dbReference type="FunFam" id="3.40.1190.20:FF:000012">
    <property type="entry name" value="Ribokinase"/>
    <property type="match status" value="1"/>
</dbReference>
<dbReference type="Gene3D" id="3.40.1190.20">
    <property type="match status" value="1"/>
</dbReference>
<dbReference type="InterPro" id="IPR002173">
    <property type="entry name" value="Carboh/pur_kinase_PfkB_CS"/>
</dbReference>
<dbReference type="UniPathway" id="UPA00704">
    <property type="reaction ID" value="UER00715"/>
</dbReference>
<evidence type="ECO:0000256" key="8">
    <source>
        <dbReference type="ARBA" id="ARBA00022777"/>
    </source>
</evidence>
<evidence type="ECO:0000256" key="1">
    <source>
        <dbReference type="ARBA" id="ARBA00005380"/>
    </source>
</evidence>
<feature type="active site" description="Proton acceptor" evidence="13">
    <location>
        <position position="250"/>
    </location>
</feature>
<comment type="catalytic activity">
    <reaction evidence="13">
        <text>D-ribose + ATP = D-ribose 5-phosphate + ADP + H(+)</text>
        <dbReference type="Rhea" id="RHEA:13697"/>
        <dbReference type="ChEBI" id="CHEBI:15378"/>
        <dbReference type="ChEBI" id="CHEBI:30616"/>
        <dbReference type="ChEBI" id="CHEBI:47013"/>
        <dbReference type="ChEBI" id="CHEBI:78346"/>
        <dbReference type="ChEBI" id="CHEBI:456216"/>
        <dbReference type="EC" id="2.7.1.15"/>
    </reaction>
</comment>
<evidence type="ECO:0000259" key="15">
    <source>
        <dbReference type="Pfam" id="PF00294"/>
    </source>
</evidence>
<evidence type="ECO:0000313" key="16">
    <source>
        <dbReference type="EMBL" id="SJZ55830.1"/>
    </source>
</evidence>
<dbReference type="GO" id="GO:0005829">
    <property type="term" value="C:cytosol"/>
    <property type="evidence" value="ECO:0007669"/>
    <property type="project" value="TreeGrafter"/>
</dbReference>
<feature type="binding site" evidence="13">
    <location>
        <position position="246"/>
    </location>
    <ligand>
        <name>K(+)</name>
        <dbReference type="ChEBI" id="CHEBI:29103"/>
    </ligand>
</feature>
<evidence type="ECO:0000256" key="14">
    <source>
        <dbReference type="PIRNR" id="PIRNR000535"/>
    </source>
</evidence>
<keyword evidence="14" id="KW-0423">Lactose metabolism</keyword>
<dbReference type="CDD" id="cd01174">
    <property type="entry name" value="ribokinase"/>
    <property type="match status" value="1"/>
</dbReference>
<keyword evidence="11 13" id="KW-0630">Potassium</keyword>
<evidence type="ECO:0000256" key="11">
    <source>
        <dbReference type="ARBA" id="ARBA00022958"/>
    </source>
</evidence>
<sequence length="309" mass="33509">MITVIGSLNMDLVINTNKIPRPGETVIGKNFKQIPGGKGANQADAAAKLGAQVNMIGAIGKDSIGDKLKMHLKQDGVNIQSIVEKEGKSTGVATVIVEESGNNAITVIPGANYELQIKDVQKYREIIINSDILVTQLEIPQDAVKEALKIAKQERKITILNPAPAAELDKDILKYVDILTPNETELEYLSGHKTDTFKNVEIAGKTLLNQGIKKLVVTLGEKGCLYICENKTKYFPAYKVKTVDTTAAGDGFNAALAVSLSKGETIEEAIKFATKVAAMTVTKEGAQISLPLKKEVDHFEKWIHTQKLV</sequence>
<evidence type="ECO:0000256" key="7">
    <source>
        <dbReference type="ARBA" id="ARBA00022741"/>
    </source>
</evidence>
<dbReference type="GO" id="GO:0009024">
    <property type="term" value="F:tagatose-6-phosphate kinase activity"/>
    <property type="evidence" value="ECO:0007669"/>
    <property type="project" value="UniProtKB-EC"/>
</dbReference>
<comment type="similarity">
    <text evidence="14">Belongs to the carbohydrate kinase PfkB family. LacC subfamily.</text>
</comment>
<dbReference type="InterPro" id="IPR011611">
    <property type="entry name" value="PfkB_dom"/>
</dbReference>
<dbReference type="GO" id="GO:0004747">
    <property type="term" value="F:ribokinase activity"/>
    <property type="evidence" value="ECO:0007669"/>
    <property type="project" value="UniProtKB-UniRule"/>
</dbReference>
<organism evidence="16 17">
    <name type="scientific">Garciella nitratireducens DSM 15102</name>
    <dbReference type="NCBI Taxonomy" id="1121911"/>
    <lineage>
        <taxon>Bacteria</taxon>
        <taxon>Bacillati</taxon>
        <taxon>Bacillota</taxon>
        <taxon>Clostridia</taxon>
        <taxon>Eubacteriales</taxon>
        <taxon>Eubacteriaceae</taxon>
        <taxon>Garciella</taxon>
    </lineage>
</organism>
<name>A0A1T4LM63_9FIRM</name>
<dbReference type="Pfam" id="PF00294">
    <property type="entry name" value="PfkB"/>
    <property type="match status" value="1"/>
</dbReference>
<comment type="pathway">
    <text evidence="14">Carbohydrate metabolism; D-tagatose 6-phosphate degradation; D-glyceraldehyde 3-phosphate and glycerone phosphate from D-tagatose 6-phosphate: step 1/2.</text>
</comment>
<evidence type="ECO:0000256" key="4">
    <source>
        <dbReference type="ARBA" id="ARBA00022490"/>
    </source>
</evidence>
<dbReference type="GO" id="GO:2001059">
    <property type="term" value="P:D-tagatose 6-phosphate catabolic process"/>
    <property type="evidence" value="ECO:0007669"/>
    <property type="project" value="UniProtKB-UniPathway"/>
</dbReference>
<comment type="subcellular location">
    <subcellularLocation>
        <location evidence="13">Cytoplasm</location>
    </subcellularLocation>
</comment>
<feature type="binding site" evidence="13">
    <location>
        <position position="280"/>
    </location>
    <ligand>
        <name>K(+)</name>
        <dbReference type="ChEBI" id="CHEBI:29103"/>
    </ligand>
</feature>
<accession>A0A1T4LM63</accession>
<dbReference type="GO" id="GO:0019303">
    <property type="term" value="P:D-ribose catabolic process"/>
    <property type="evidence" value="ECO:0007669"/>
    <property type="project" value="UniProtKB-UniRule"/>
</dbReference>
<keyword evidence="8 13" id="KW-0418">Kinase</keyword>
<protein>
    <recommendedName>
        <fullName evidence="3 13">Ribokinase</fullName>
        <shortName evidence="13">RK</shortName>
        <ecNumber evidence="2 13">2.7.1.15</ecNumber>
    </recommendedName>
</protein>
<feature type="binding site" evidence="13">
    <location>
        <begin position="218"/>
        <end position="223"/>
    </location>
    <ligand>
        <name>ATP</name>
        <dbReference type="ChEBI" id="CHEBI:30616"/>
    </ligand>
</feature>
<evidence type="ECO:0000256" key="3">
    <source>
        <dbReference type="ARBA" id="ARBA00016943"/>
    </source>
</evidence>
<feature type="binding site" evidence="13">
    <location>
        <begin position="249"/>
        <end position="250"/>
    </location>
    <ligand>
        <name>ATP</name>
        <dbReference type="ChEBI" id="CHEBI:30616"/>
    </ligand>
</feature>
<dbReference type="HAMAP" id="MF_01987">
    <property type="entry name" value="Ribokinase"/>
    <property type="match status" value="1"/>
</dbReference>
<dbReference type="AlphaFoldDB" id="A0A1T4LM63"/>
<evidence type="ECO:0000256" key="10">
    <source>
        <dbReference type="ARBA" id="ARBA00022842"/>
    </source>
</evidence>
<proteinExistence type="inferred from homology"/>
<dbReference type="UniPathway" id="UPA00916">
    <property type="reaction ID" value="UER00889"/>
</dbReference>
<dbReference type="PANTHER" id="PTHR10584:SF166">
    <property type="entry name" value="RIBOKINASE"/>
    <property type="match status" value="1"/>
</dbReference>
<gene>
    <name evidence="13" type="primary">rbsK</name>
    <name evidence="16" type="ORF">SAMN02745973_01032</name>
</gene>
<dbReference type="InterPro" id="IPR017583">
    <property type="entry name" value="Tagatose/fructose_Pkinase"/>
</dbReference>
<keyword evidence="6 13" id="KW-0479">Metal-binding</keyword>
<feature type="binding site" evidence="13">
    <location>
        <position position="283"/>
    </location>
    <ligand>
        <name>K(+)</name>
        <dbReference type="ChEBI" id="CHEBI:29103"/>
    </ligand>
</feature>
<comment type="catalytic activity">
    <reaction evidence="14">
        <text>D-tagatofuranose 6-phosphate + ATP = D-tagatofuranose 1,6-bisphosphate + ADP + H(+)</text>
        <dbReference type="Rhea" id="RHEA:12420"/>
        <dbReference type="ChEBI" id="CHEBI:15378"/>
        <dbReference type="ChEBI" id="CHEBI:30616"/>
        <dbReference type="ChEBI" id="CHEBI:58694"/>
        <dbReference type="ChEBI" id="CHEBI:58695"/>
        <dbReference type="ChEBI" id="CHEBI:456216"/>
        <dbReference type="EC" id="2.7.1.144"/>
    </reaction>
</comment>
<evidence type="ECO:0000256" key="5">
    <source>
        <dbReference type="ARBA" id="ARBA00022679"/>
    </source>
</evidence>
<dbReference type="PANTHER" id="PTHR10584">
    <property type="entry name" value="SUGAR KINASE"/>
    <property type="match status" value="1"/>
</dbReference>
<keyword evidence="5 13" id="KW-0808">Transferase</keyword>
<dbReference type="GO" id="GO:0005524">
    <property type="term" value="F:ATP binding"/>
    <property type="evidence" value="ECO:0007669"/>
    <property type="project" value="UniProtKB-UniRule"/>
</dbReference>
<dbReference type="RefSeq" id="WP_087678484.1">
    <property type="nucleotide sequence ID" value="NZ_FUWV01000004.1"/>
</dbReference>
<feature type="domain" description="Carbohydrate kinase PfkB" evidence="15">
    <location>
        <begin position="2"/>
        <end position="291"/>
    </location>
</feature>
<feature type="binding site" evidence="13">
    <location>
        <begin position="9"/>
        <end position="11"/>
    </location>
    <ligand>
        <name>substrate</name>
    </ligand>
</feature>
<comment type="cofactor">
    <cofactor evidence="13">
        <name>Mg(2+)</name>
        <dbReference type="ChEBI" id="CHEBI:18420"/>
    </cofactor>
    <text evidence="13">Requires a divalent cation, most likely magnesium in vivo, as an electrophilic catalyst to aid phosphoryl group transfer. It is the chelate of the metal and the nucleotide that is the actual substrate.</text>
</comment>
<comment type="similarity">
    <text evidence="13">Belongs to the carbohydrate kinase PfkB family. Ribokinase subfamily.</text>
</comment>
<dbReference type="PIRSF" id="PIRSF000535">
    <property type="entry name" value="1PFK/6PFK/LacC"/>
    <property type="match status" value="1"/>
</dbReference>
<keyword evidence="4 13" id="KW-0963">Cytoplasm</keyword>
<dbReference type="InterPro" id="IPR029056">
    <property type="entry name" value="Ribokinase-like"/>
</dbReference>
<dbReference type="Proteomes" id="UP000196365">
    <property type="component" value="Unassembled WGS sequence"/>
</dbReference>
<feature type="binding site" evidence="13">
    <location>
        <position position="285"/>
    </location>
    <ligand>
        <name>K(+)</name>
        <dbReference type="ChEBI" id="CHEBI:29103"/>
    </ligand>
</feature>
<reference evidence="16 17" key="1">
    <citation type="submission" date="2017-02" db="EMBL/GenBank/DDBJ databases">
        <authorList>
            <person name="Peterson S.W."/>
        </authorList>
    </citation>
    <scope>NUCLEOTIDE SEQUENCE [LARGE SCALE GENOMIC DNA]</scope>
    <source>
        <strain evidence="16 17">DSM 15102</strain>
    </source>
</reference>
<keyword evidence="17" id="KW-1185">Reference proteome</keyword>
<comment type="similarity">
    <text evidence="1">Belongs to the carbohydrate kinase pfkB family.</text>
</comment>
<dbReference type="GO" id="GO:0046872">
    <property type="term" value="F:metal ion binding"/>
    <property type="evidence" value="ECO:0007669"/>
    <property type="project" value="UniProtKB-KW"/>
</dbReference>
<feature type="binding site" evidence="13">
    <location>
        <position position="182"/>
    </location>
    <ligand>
        <name>ATP</name>
        <dbReference type="ChEBI" id="CHEBI:30616"/>
    </ligand>
</feature>
<feature type="binding site" evidence="13">
    <location>
        <position position="289"/>
    </location>
    <ligand>
        <name>K(+)</name>
        <dbReference type="ChEBI" id="CHEBI:29103"/>
    </ligand>
</feature>
<dbReference type="PRINTS" id="PR00990">
    <property type="entry name" value="RIBOKINASE"/>
</dbReference>
<feature type="binding site" evidence="13">
    <location>
        <position position="244"/>
    </location>
    <ligand>
        <name>K(+)</name>
        <dbReference type="ChEBI" id="CHEBI:29103"/>
    </ligand>
</feature>
<dbReference type="EMBL" id="FUWV01000004">
    <property type="protein sequence ID" value="SJZ55830.1"/>
    <property type="molecule type" value="Genomic_DNA"/>
</dbReference>
<evidence type="ECO:0000256" key="13">
    <source>
        <dbReference type="HAMAP-Rule" id="MF_01987"/>
    </source>
</evidence>
<dbReference type="InterPro" id="IPR011877">
    <property type="entry name" value="Ribokinase"/>
</dbReference>
<feature type="binding site" evidence="13">
    <location>
        <position position="138"/>
    </location>
    <ligand>
        <name>substrate</name>
    </ligand>
</feature>
<comment type="caution">
    <text evidence="13">Lacks conserved residue(s) required for the propagation of feature annotation.</text>
</comment>